<dbReference type="InterPro" id="IPR019481">
    <property type="entry name" value="TFIIIC_triple_barrel"/>
</dbReference>
<dbReference type="InterPro" id="IPR029033">
    <property type="entry name" value="His_PPase_superfam"/>
</dbReference>
<dbReference type="Gene3D" id="3.40.50.1240">
    <property type="entry name" value="Phosphoglycerate mutase-like"/>
    <property type="match status" value="1"/>
</dbReference>
<dbReference type="OrthoDB" id="414418at2759"/>
<organism evidence="3 4">
    <name type="scientific">Henningerozyma blattae (strain ATCC 34711 / CBS 6284 / DSM 70876 / NBRC 10599 / NRRL Y-10934 / UCD 77-7)</name>
    <name type="common">Yeast</name>
    <name type="synonym">Tetrapisispora blattae</name>
    <dbReference type="NCBI Taxonomy" id="1071380"/>
    <lineage>
        <taxon>Eukaryota</taxon>
        <taxon>Fungi</taxon>
        <taxon>Dikarya</taxon>
        <taxon>Ascomycota</taxon>
        <taxon>Saccharomycotina</taxon>
        <taxon>Saccharomycetes</taxon>
        <taxon>Saccharomycetales</taxon>
        <taxon>Saccharomycetaceae</taxon>
        <taxon>Henningerozyma</taxon>
    </lineage>
</organism>
<evidence type="ECO:0000313" key="3">
    <source>
        <dbReference type="EMBL" id="CCH58975.1"/>
    </source>
</evidence>
<dbReference type="PANTHER" id="PTHR16469:SF51">
    <property type="entry name" value="TRANSCRIPTION FACTOR TAU 55 KDA SUBUNIT"/>
    <property type="match status" value="1"/>
</dbReference>
<dbReference type="InterPro" id="IPR051710">
    <property type="entry name" value="Phosphatase_SH3-domain"/>
</dbReference>
<feature type="compositionally biased region" description="Acidic residues" evidence="1">
    <location>
        <begin position="405"/>
        <end position="414"/>
    </location>
</feature>
<dbReference type="eggNOG" id="ENOG502RYP8">
    <property type="taxonomic scope" value="Eukaryota"/>
</dbReference>
<proteinExistence type="predicted"/>
<dbReference type="OMA" id="RAKLFWK"/>
<evidence type="ECO:0000259" key="2">
    <source>
        <dbReference type="Pfam" id="PF10419"/>
    </source>
</evidence>
<dbReference type="AlphaFoldDB" id="I2GXX3"/>
<dbReference type="STRING" id="1071380.I2GXX3"/>
<dbReference type="HOGENOM" id="CLU_042838_0_0_1"/>
<protein>
    <recommendedName>
        <fullName evidence="2">Transcription factor TFIIIC triple barrel domain-containing protein</fullName>
    </recommendedName>
</protein>
<dbReference type="GeneID" id="14494131"/>
<dbReference type="Pfam" id="PF00300">
    <property type="entry name" value="His_Phos_1"/>
    <property type="match status" value="1"/>
</dbReference>
<dbReference type="GO" id="GO:0016791">
    <property type="term" value="F:phosphatase activity"/>
    <property type="evidence" value="ECO:0007669"/>
    <property type="project" value="UniProtKB-ARBA"/>
</dbReference>
<name>I2GXX3_HENB6</name>
<dbReference type="Proteomes" id="UP000002866">
    <property type="component" value="Chromosome 2"/>
</dbReference>
<dbReference type="InterPro" id="IPR013078">
    <property type="entry name" value="His_Pase_superF_clade-1"/>
</dbReference>
<evidence type="ECO:0000256" key="1">
    <source>
        <dbReference type="SAM" id="MobiDB-lite"/>
    </source>
</evidence>
<dbReference type="Gene3D" id="2.60.40.4370">
    <property type="match status" value="1"/>
</dbReference>
<dbReference type="InParanoid" id="I2GXX3"/>
<dbReference type="PIRSF" id="PIRSF036802">
    <property type="entry name" value="Tau55_TFC7"/>
    <property type="match status" value="1"/>
</dbReference>
<dbReference type="InterPro" id="IPR014623">
    <property type="entry name" value="Tfc7/tau55"/>
</dbReference>
<sequence>MTIKVIYIARHGYRSNWLPHGPYPLPPTGVDSDVPLADHGVNQAKELGHYILSIDNQPELIFSSPFYRCIQTSEPIAKLLELPVYLEKGVGEWYKPDRPTIPIPADLETLKKLFPGHDDRSILSESSEWVPGSGIIPSDQGETADELYERCKKFWPIFIKRVEEQFNQVETILIVTHAASKIALGMSLMGYSRYDDELEEGGYIRSGSCSLDKYELIKDYQVGMVDDEGDDDEGDESLENGEDRIVPFEKRRWRMTMNGNTEFLKKGEEMNWSFQSAVEAGSDADIKQRQGNLNKKTGMSVGMEMEELYISLDIPSNNYREKTVVNQRDSLQISGLSNREGLPLFKIGNELYEGQWKKLVGTELVFPQNASLHRKVIEKEDGDDVNEEVDEDLVDKILREKQEAEGEGEGEGEGQDASGNEELKQKVYHVTDRIVLYNVRPM</sequence>
<evidence type="ECO:0000313" key="4">
    <source>
        <dbReference type="Proteomes" id="UP000002866"/>
    </source>
</evidence>
<dbReference type="FunCoup" id="I2GXX3">
    <property type="interactions" value="150"/>
</dbReference>
<dbReference type="Pfam" id="PF10419">
    <property type="entry name" value="TFIIIC_sub6"/>
    <property type="match status" value="1"/>
</dbReference>
<feature type="domain" description="Transcription factor TFIIIC triple barrel" evidence="2">
    <location>
        <begin position="304"/>
        <end position="439"/>
    </location>
</feature>
<dbReference type="CDD" id="cd07067">
    <property type="entry name" value="HP_PGM_like"/>
    <property type="match status" value="1"/>
</dbReference>
<dbReference type="FunFam" id="3.40.50.1240:FF:000034">
    <property type="entry name" value="Transcription factor TFIIIC subunit"/>
    <property type="match status" value="1"/>
</dbReference>
<accession>I2GXX3</accession>
<gene>
    <name evidence="3" type="primary">TBLA0B01320</name>
    <name evidence="3" type="ORF">TBLA_0B01320</name>
</gene>
<reference evidence="3 4" key="1">
    <citation type="journal article" date="2011" name="Proc. Natl. Acad. Sci. U.S.A.">
        <title>Evolutionary erosion of yeast sex chromosomes by mating-type switching accidents.</title>
        <authorList>
            <person name="Gordon J.L."/>
            <person name="Armisen D."/>
            <person name="Proux-Wera E."/>
            <person name="Oheigeartaigh S.S."/>
            <person name="Byrne K.P."/>
            <person name="Wolfe K.H."/>
        </authorList>
    </citation>
    <scope>NUCLEOTIDE SEQUENCE [LARGE SCALE GENOMIC DNA]</scope>
    <source>
        <strain evidence="4">ATCC 34711 / CBS 6284 / DSM 70876 / NBRC 10599 / NRRL Y-10934 / UCD 77-7</strain>
    </source>
</reference>
<dbReference type="KEGG" id="tbl:TBLA_0B01320"/>
<feature type="region of interest" description="Disordered" evidence="1">
    <location>
        <begin position="400"/>
        <end position="424"/>
    </location>
</feature>
<dbReference type="RefSeq" id="XP_004178494.1">
    <property type="nucleotide sequence ID" value="XM_004178446.1"/>
</dbReference>
<keyword evidence="4" id="KW-1185">Reference proteome</keyword>
<dbReference type="SUPFAM" id="SSF53254">
    <property type="entry name" value="Phosphoglycerate mutase-like"/>
    <property type="match status" value="1"/>
</dbReference>
<dbReference type="SMART" id="SM00855">
    <property type="entry name" value="PGAM"/>
    <property type="match status" value="1"/>
</dbReference>
<dbReference type="PANTHER" id="PTHR16469">
    <property type="entry name" value="UBIQUITIN-ASSOCIATED AND SH3 DOMAIN-CONTAINING BA-RELATED"/>
    <property type="match status" value="1"/>
</dbReference>
<dbReference type="EMBL" id="HE806317">
    <property type="protein sequence ID" value="CCH58975.1"/>
    <property type="molecule type" value="Genomic_DNA"/>
</dbReference>